<dbReference type="PANTHER" id="PTHR30441">
    <property type="entry name" value="DUF748 DOMAIN-CONTAINING PROTEIN"/>
    <property type="match status" value="1"/>
</dbReference>
<feature type="domain" description="AsmA" evidence="1">
    <location>
        <begin position="3"/>
        <end position="159"/>
    </location>
</feature>
<dbReference type="EMBL" id="CP067420">
    <property type="protein sequence ID" value="QQP90998.1"/>
    <property type="molecule type" value="Genomic_DNA"/>
</dbReference>
<evidence type="ECO:0000313" key="3">
    <source>
        <dbReference type="Proteomes" id="UP000595197"/>
    </source>
</evidence>
<sequence length="644" mass="68245">MKWVGIVVGVLVLLVVGALLMLETSWARDLVARQASAALGREVRIDENFDIDWSLTPRIRAGGIHVANADWAGDGNMADIGAVEATIDLRRLIGGTISIPEVKLVDPKINLARNAEGTGNWDFPNLQGDPPQEGDGSPDLPEIGHIEVQGGEVAYRDDALSIDVASTVNTERNEQGEDRVRMVADGRYADEPFHLDATTGTFLALRDRQAPFPVRAEATVGSTRTVVEGSLTDPQQLAGMDITVDVKGQNLADLFPIIGFPSPATPPFDISGRLERQGKVWSMTDAEGRIGDSDIGGEVRIDLGHERPKITGNLSSRNLDYDDLAGFVGAPGGTGEGETASPDQIELARRLEQEGRVIPDTAINVEMLKAADVEMRYHADRLLVPNVPAGELDARLIVENGRARLEPVRLQVAGGKAGGIIQVDGQEKPPAIEMNLEMRALDLARFFRGTQFAEDMGGTFGGKLLLKGNGDTVRSMLGSSNGQISAVMEGGKVSNLILEVIGIDIAEALGFILSEDEPVGVRCVVADLGITDGMVKSNALVFDTEDTNVTGEASANLKTEQFDIEMLAHPKDPSPLSARTPVGAEGTFADPQVTVDPTAAVARGAAAVALGVLLTPLAALIPLIEPGDGQDSPCGQLLRQAGQN</sequence>
<feature type="domain" description="AsmA" evidence="1">
    <location>
        <begin position="184"/>
        <end position="538"/>
    </location>
</feature>
<accession>A0ABX7BA56</accession>
<organism evidence="2 3">
    <name type="scientific">Skermanella cutis</name>
    <dbReference type="NCBI Taxonomy" id="2775420"/>
    <lineage>
        <taxon>Bacteria</taxon>
        <taxon>Pseudomonadati</taxon>
        <taxon>Pseudomonadota</taxon>
        <taxon>Alphaproteobacteria</taxon>
        <taxon>Rhodospirillales</taxon>
        <taxon>Azospirillaceae</taxon>
        <taxon>Skermanella</taxon>
    </lineage>
</organism>
<name>A0ABX7BA56_9PROT</name>
<gene>
    <name evidence="2" type="ORF">IGS68_07205</name>
</gene>
<dbReference type="Proteomes" id="UP000595197">
    <property type="component" value="Chromosome"/>
</dbReference>
<evidence type="ECO:0000313" key="2">
    <source>
        <dbReference type="EMBL" id="QQP90998.1"/>
    </source>
</evidence>
<dbReference type="Pfam" id="PF05170">
    <property type="entry name" value="AsmA"/>
    <property type="match status" value="2"/>
</dbReference>
<dbReference type="InterPro" id="IPR007844">
    <property type="entry name" value="AsmA"/>
</dbReference>
<dbReference type="PANTHER" id="PTHR30441:SF9">
    <property type="entry name" value="ASMA FAMILY PROTEIN YHJG"/>
    <property type="match status" value="1"/>
</dbReference>
<proteinExistence type="predicted"/>
<protein>
    <submittedName>
        <fullName evidence="2">AsmA family protein</fullName>
    </submittedName>
</protein>
<evidence type="ECO:0000259" key="1">
    <source>
        <dbReference type="Pfam" id="PF05170"/>
    </source>
</evidence>
<dbReference type="InterPro" id="IPR052894">
    <property type="entry name" value="AsmA-related"/>
</dbReference>
<keyword evidence="3" id="KW-1185">Reference proteome</keyword>
<dbReference type="RefSeq" id="WP_201078465.1">
    <property type="nucleotide sequence ID" value="NZ_CP067420.1"/>
</dbReference>
<reference evidence="2" key="1">
    <citation type="submission" date="2021-02" db="EMBL/GenBank/DDBJ databases">
        <title>Skermanella TT6 skin isolate.</title>
        <authorList>
            <person name="Lee K."/>
            <person name="Ganzorig M."/>
        </authorList>
    </citation>
    <scope>NUCLEOTIDE SEQUENCE</scope>
    <source>
        <strain evidence="2">TT6</strain>
    </source>
</reference>